<name>A0A164HXG3_BACCE</name>
<gene>
    <name evidence="2" type="ORF">B4082_0624</name>
    <name evidence="3" type="ORF">BLX06_16525</name>
    <name evidence="1" type="ORF">DX932_02680</name>
    <name evidence="4" type="ORF">JTF64_01220</name>
</gene>
<dbReference type="Proteomes" id="UP000663613">
    <property type="component" value="Chromosome"/>
</dbReference>
<dbReference type="Proteomes" id="UP000076501">
    <property type="component" value="Unassembled WGS sequence"/>
</dbReference>
<dbReference type="RefSeq" id="WP_000283430.1">
    <property type="nucleotide sequence ID" value="NZ_AZNI01000043.1"/>
</dbReference>
<evidence type="ECO:0000313" key="1">
    <source>
        <dbReference type="EMBL" id="KAA6472511.1"/>
    </source>
</evidence>
<dbReference type="EMBL" id="CP070339">
    <property type="protein sequence ID" value="QRY15906.1"/>
    <property type="molecule type" value="Genomic_DNA"/>
</dbReference>
<evidence type="ECO:0000313" key="2">
    <source>
        <dbReference type="EMBL" id="KZD40825.1"/>
    </source>
</evidence>
<dbReference type="EMBL" id="MUAU01000052">
    <property type="protein sequence ID" value="OOR73989.1"/>
    <property type="molecule type" value="Genomic_DNA"/>
</dbReference>
<reference evidence="4 8" key="4">
    <citation type="submission" date="2021-02" db="EMBL/GenBank/DDBJ databases">
        <title>Bacillus cereus VKM B-370.</title>
        <authorList>
            <person name="Kazantseva O.A."/>
            <person name="Piligrimova E.G."/>
            <person name="Buzikov R.M."/>
            <person name="Shadrin A.M."/>
        </authorList>
    </citation>
    <scope>NUCLEOTIDE SEQUENCE [LARGE SCALE GENOMIC DNA]</scope>
    <source>
        <strain evidence="4 8">VKM B-370</strain>
    </source>
</reference>
<dbReference type="PATRIC" id="fig|1396.539.peg.4892"/>
<dbReference type="Proteomes" id="UP000323321">
    <property type="component" value="Unassembled WGS sequence"/>
</dbReference>
<dbReference type="EMBL" id="LJKA01000005">
    <property type="protein sequence ID" value="KZD40825.1"/>
    <property type="molecule type" value="Genomic_DNA"/>
</dbReference>
<evidence type="ECO:0000313" key="8">
    <source>
        <dbReference type="Proteomes" id="UP000663613"/>
    </source>
</evidence>
<proteinExistence type="predicted"/>
<evidence type="ECO:0000313" key="4">
    <source>
        <dbReference type="EMBL" id="QRY15906.1"/>
    </source>
</evidence>
<evidence type="ECO:0000313" key="7">
    <source>
        <dbReference type="Proteomes" id="UP000323321"/>
    </source>
</evidence>
<reference evidence="3 6" key="2">
    <citation type="submission" date="2017-01" db="EMBL/GenBank/DDBJ databases">
        <title>Bacillus cereus isolates.</title>
        <authorList>
            <person name="Beno S.M."/>
        </authorList>
    </citation>
    <scope>NUCLEOTIDE SEQUENCE [LARGE SCALE GENOMIC DNA]</scope>
    <source>
        <strain evidence="3 6">FSL K6-1030</strain>
    </source>
</reference>
<dbReference type="AlphaFoldDB" id="A0A164HXG3"/>
<evidence type="ECO:0000313" key="3">
    <source>
        <dbReference type="EMBL" id="OOR73989.1"/>
    </source>
</evidence>
<protein>
    <submittedName>
        <fullName evidence="2">Putative phage-related DNA binding protein</fullName>
    </submittedName>
</protein>
<reference evidence="2 5" key="1">
    <citation type="submission" date="2015-09" db="EMBL/GenBank/DDBJ databases">
        <title>Bacillus cereus food isolates.</title>
        <authorList>
            <person name="Boekhorst J."/>
        </authorList>
    </citation>
    <scope>NUCLEOTIDE SEQUENCE [LARGE SCALE GENOMIC DNA]</scope>
    <source>
        <strain evidence="2 5">B4082</strain>
    </source>
</reference>
<organism evidence="2 5">
    <name type="scientific">Bacillus cereus</name>
    <dbReference type="NCBI Taxonomy" id="1396"/>
    <lineage>
        <taxon>Bacteria</taxon>
        <taxon>Bacillati</taxon>
        <taxon>Bacillota</taxon>
        <taxon>Bacilli</taxon>
        <taxon>Bacillales</taxon>
        <taxon>Bacillaceae</taxon>
        <taxon>Bacillus</taxon>
        <taxon>Bacillus cereus group</taxon>
    </lineage>
</organism>
<sequence>MYPNLRAEMARKRIMITQISSHLKLRHATVSDKINGKFRFYYDEAFEIKKTFFPEHNLEYLFEFEENEAN</sequence>
<accession>A0A164HXG3</accession>
<dbReference type="Proteomes" id="UP000190641">
    <property type="component" value="Unassembled WGS sequence"/>
</dbReference>
<evidence type="ECO:0000313" key="6">
    <source>
        <dbReference type="Proteomes" id="UP000190641"/>
    </source>
</evidence>
<dbReference type="EMBL" id="QSMZ01000002">
    <property type="protein sequence ID" value="KAA6472511.1"/>
    <property type="molecule type" value="Genomic_DNA"/>
</dbReference>
<evidence type="ECO:0000313" key="5">
    <source>
        <dbReference type="Proteomes" id="UP000076501"/>
    </source>
</evidence>
<reference evidence="1 7" key="3">
    <citation type="submission" date="2018-08" db="EMBL/GenBank/DDBJ databases">
        <title>Bacillus phenotypic plasticity.</title>
        <authorList>
            <person name="Hurtado E."/>
        </authorList>
    </citation>
    <scope>NUCLEOTIDE SEQUENCE [LARGE SCALE GENOMIC DNA]</scope>
    <source>
        <strain evidence="1 7">111b</strain>
    </source>
</reference>